<gene>
    <name evidence="1 4" type="primary">mqnB</name>
    <name evidence="4" type="ORF">ACFSQ3_04055</name>
</gene>
<dbReference type="EC" id="3.2.2.26" evidence="1 2"/>
<keyword evidence="4" id="KW-0326">Glycosidase</keyword>
<dbReference type="HAMAP" id="MF_00991">
    <property type="entry name" value="MqnB"/>
    <property type="match status" value="1"/>
</dbReference>
<dbReference type="GO" id="GO:0016798">
    <property type="term" value="F:hydrolase activity, acting on glycosyl bonds"/>
    <property type="evidence" value="ECO:0007669"/>
    <property type="project" value="UniProtKB-KW"/>
</dbReference>
<evidence type="ECO:0000256" key="2">
    <source>
        <dbReference type="NCBIfam" id="TIGR03664"/>
    </source>
</evidence>
<keyword evidence="5" id="KW-1185">Reference proteome</keyword>
<dbReference type="InterPro" id="IPR000845">
    <property type="entry name" value="Nucleoside_phosphorylase_d"/>
</dbReference>
<dbReference type="EMBL" id="JBHUMA010000004">
    <property type="protein sequence ID" value="MFD2598118.1"/>
    <property type="molecule type" value="Genomic_DNA"/>
</dbReference>
<keyword evidence="1" id="KW-0474">Menaquinone biosynthesis</keyword>
<name>A0ABW5NJR0_9SPHI</name>
<comment type="similarity">
    <text evidence="1">Belongs to the PNP/UDP phosphorylase family. Futalosine hydrolase subfamily.</text>
</comment>
<comment type="pathway">
    <text evidence="1">Quinol/quinone metabolism; menaquinone biosynthesis.</text>
</comment>
<dbReference type="Proteomes" id="UP001597393">
    <property type="component" value="Unassembled WGS sequence"/>
</dbReference>
<proteinExistence type="inferred from homology"/>
<evidence type="ECO:0000313" key="4">
    <source>
        <dbReference type="EMBL" id="MFD2598118.1"/>
    </source>
</evidence>
<evidence type="ECO:0000259" key="3">
    <source>
        <dbReference type="Pfam" id="PF01048"/>
    </source>
</evidence>
<organism evidence="4 5">
    <name type="scientific">Sphingobacterium corticis</name>
    <dbReference type="NCBI Taxonomy" id="1812823"/>
    <lineage>
        <taxon>Bacteria</taxon>
        <taxon>Pseudomonadati</taxon>
        <taxon>Bacteroidota</taxon>
        <taxon>Sphingobacteriia</taxon>
        <taxon>Sphingobacteriales</taxon>
        <taxon>Sphingobacteriaceae</taxon>
        <taxon>Sphingobacterium</taxon>
    </lineage>
</organism>
<protein>
    <recommendedName>
        <fullName evidence="1 2">Futalosine hydrolase</fullName>
        <shortName evidence="1">FL hydrolase</shortName>
        <ecNumber evidence="1 2">3.2.2.26</ecNumber>
    </recommendedName>
    <alternativeName>
        <fullName evidence="1">Futalosine nucleosidase</fullName>
    </alternativeName>
    <alternativeName>
        <fullName evidence="1">Menaquinone biosynthetic enzyme MqnB</fullName>
    </alternativeName>
</protein>
<feature type="domain" description="Nucleoside phosphorylase" evidence="3">
    <location>
        <begin position="60"/>
        <end position="233"/>
    </location>
</feature>
<sequence>MCCTETFATRYKDHMPNIQEKRVLCRLLKLNFRMRILIVAATSGEVQPSLLFLKEQGIDVLITGVGMVETAFALGERLAQTQYDLLLNVGVAGSFSRAIQIGDVLGVSADRLIELGAEDGEQFLPIEEMGLAESVFKVGVLTNLPPTGLPDVKAITVNTVHGNNDSIEMLSKRLDGAVLESMEGAAVLFAAKKKGVSVMQVRAVSNYVERRNTSSWNMPLAVEKLNEWLQRYLHSLLS</sequence>
<reference evidence="5" key="1">
    <citation type="journal article" date="2019" name="Int. J. Syst. Evol. Microbiol.">
        <title>The Global Catalogue of Microorganisms (GCM) 10K type strain sequencing project: providing services to taxonomists for standard genome sequencing and annotation.</title>
        <authorList>
            <consortium name="The Broad Institute Genomics Platform"/>
            <consortium name="The Broad Institute Genome Sequencing Center for Infectious Disease"/>
            <person name="Wu L."/>
            <person name="Ma J."/>
        </authorList>
    </citation>
    <scope>NUCLEOTIDE SEQUENCE [LARGE SCALE GENOMIC DNA]</scope>
    <source>
        <strain evidence="5">KCTC 42248</strain>
    </source>
</reference>
<accession>A0ABW5NJR0</accession>
<dbReference type="PANTHER" id="PTHR46832">
    <property type="entry name" value="5'-METHYLTHIOADENOSINE/S-ADENOSYLHOMOCYSTEINE NUCLEOSIDASE"/>
    <property type="match status" value="1"/>
</dbReference>
<dbReference type="InterPro" id="IPR019963">
    <property type="entry name" value="FL_hydrolase_MqnB"/>
</dbReference>
<evidence type="ECO:0000313" key="5">
    <source>
        <dbReference type="Proteomes" id="UP001597393"/>
    </source>
</evidence>
<dbReference type="Gene3D" id="3.40.50.1580">
    <property type="entry name" value="Nucleoside phosphorylase domain"/>
    <property type="match status" value="1"/>
</dbReference>
<dbReference type="InterPro" id="IPR035994">
    <property type="entry name" value="Nucleoside_phosphorylase_sf"/>
</dbReference>
<evidence type="ECO:0000256" key="1">
    <source>
        <dbReference type="HAMAP-Rule" id="MF_00991"/>
    </source>
</evidence>
<dbReference type="NCBIfam" id="TIGR03664">
    <property type="entry name" value="fut_nucase"/>
    <property type="match status" value="1"/>
</dbReference>
<comment type="function">
    <text evidence="1">Catalyzes the hydrolysis of futalosine (FL) to dehypoxanthine futalosine (DHFL) and hypoxanthine, a step in the biosynthesis of menaquinone (MK, vitamin K2).</text>
</comment>
<comment type="caution">
    <text evidence="4">The sequence shown here is derived from an EMBL/GenBank/DDBJ whole genome shotgun (WGS) entry which is preliminary data.</text>
</comment>
<keyword evidence="1 4" id="KW-0378">Hydrolase</keyword>
<comment type="catalytic activity">
    <reaction evidence="1">
        <text>futalosine + H2O = dehypoxanthine futalosine + hypoxanthine</text>
        <dbReference type="Rhea" id="RHEA:25904"/>
        <dbReference type="ChEBI" id="CHEBI:15377"/>
        <dbReference type="ChEBI" id="CHEBI:17368"/>
        <dbReference type="ChEBI" id="CHEBI:58863"/>
        <dbReference type="ChEBI" id="CHEBI:58864"/>
        <dbReference type="EC" id="3.2.2.26"/>
    </reaction>
</comment>
<dbReference type="PANTHER" id="PTHR46832:SF2">
    <property type="entry name" value="FUTALOSINE HYDROLASE"/>
    <property type="match status" value="1"/>
</dbReference>
<dbReference type="SUPFAM" id="SSF53167">
    <property type="entry name" value="Purine and uridine phosphorylases"/>
    <property type="match status" value="1"/>
</dbReference>
<dbReference type="RefSeq" id="WP_380867740.1">
    <property type="nucleotide sequence ID" value="NZ_JBHUMA010000004.1"/>
</dbReference>
<dbReference type="Pfam" id="PF01048">
    <property type="entry name" value="PNP_UDP_1"/>
    <property type="match status" value="1"/>
</dbReference>